<evidence type="ECO:0000256" key="1">
    <source>
        <dbReference type="ARBA" id="ARBA00023239"/>
    </source>
</evidence>
<keyword evidence="4" id="KW-1185">Reference proteome</keyword>
<dbReference type="PANTHER" id="PTHR21240">
    <property type="entry name" value="2-AMINO-3-CARBOXYLMUCONATE-6-SEMIALDEHYDE DECARBOXYLASE"/>
    <property type="match status" value="1"/>
</dbReference>
<dbReference type="InterPro" id="IPR032466">
    <property type="entry name" value="Metal_Hydrolase"/>
</dbReference>
<evidence type="ECO:0000313" key="3">
    <source>
        <dbReference type="EMBL" id="GAA0607595.1"/>
    </source>
</evidence>
<accession>A0ABN1GAV0</accession>
<dbReference type="Pfam" id="PF04909">
    <property type="entry name" value="Amidohydro_2"/>
    <property type="match status" value="1"/>
</dbReference>
<keyword evidence="1" id="KW-0456">Lyase</keyword>
<sequence>MLLDRFPGFPEELAGLKVIDADTHYSEPHDLWTSRVPAKFRTQVPHIADNGMGGQCWKFNGDDLLFSSAGSASVIRKDGTKSALLDWDIQNGTMPIHEIHPASYDPVARMEEMDRQGVWAHIIYPNVVGFGAHKLIKHANQELALEILKIYNDACGEMQATSGGRLYPQALVPFWDLDAALKEIQRCKEELKLTGITMSSAPHAAGLPPIIDKHWDPMWELCTALSIPINFHVGSSEFDREAFTSGVWPGQDPIRTHVIGCVLLEMNNAKMLANLLTSDLLVRWPELKFVSVESGIGWIPYVLERLDYQLLETSLDGRVWEQPTAKELFRRSVYGCFWFEEAAPSRVLDFIGFDNVLFESDFPHPTCLYPSPVEHALKVLEPWGPDVIRKVMSTNAANLYGIPVD</sequence>
<dbReference type="SUPFAM" id="SSF51556">
    <property type="entry name" value="Metallo-dependent hydrolases"/>
    <property type="match status" value="1"/>
</dbReference>
<dbReference type="Proteomes" id="UP001500957">
    <property type="component" value="Unassembled WGS sequence"/>
</dbReference>
<evidence type="ECO:0000313" key="4">
    <source>
        <dbReference type="Proteomes" id="UP001500957"/>
    </source>
</evidence>
<reference evidence="3 4" key="1">
    <citation type="journal article" date="2019" name="Int. J. Syst. Evol. Microbiol.">
        <title>The Global Catalogue of Microorganisms (GCM) 10K type strain sequencing project: providing services to taxonomists for standard genome sequencing and annotation.</title>
        <authorList>
            <consortium name="The Broad Institute Genomics Platform"/>
            <consortium name="The Broad Institute Genome Sequencing Center for Infectious Disease"/>
            <person name="Wu L."/>
            <person name="Ma J."/>
        </authorList>
    </citation>
    <scope>NUCLEOTIDE SEQUENCE [LARGE SCALE GENOMIC DNA]</scope>
    <source>
        <strain evidence="3 4">JCM 10671</strain>
    </source>
</reference>
<feature type="domain" description="Amidohydrolase-related" evidence="2">
    <location>
        <begin position="141"/>
        <end position="402"/>
    </location>
</feature>
<proteinExistence type="predicted"/>
<dbReference type="InterPro" id="IPR006680">
    <property type="entry name" value="Amidohydro-rel"/>
</dbReference>
<name>A0ABN1GAV0_9ACTN</name>
<dbReference type="Gene3D" id="3.20.20.140">
    <property type="entry name" value="Metal-dependent hydrolases"/>
    <property type="match status" value="1"/>
</dbReference>
<comment type="caution">
    <text evidence="3">The sequence shown here is derived from an EMBL/GenBank/DDBJ whole genome shotgun (WGS) entry which is preliminary data.</text>
</comment>
<gene>
    <name evidence="3" type="ORF">GCM10009547_06900</name>
</gene>
<protein>
    <submittedName>
        <fullName evidence="3">Amidohydrolase family protein</fullName>
    </submittedName>
</protein>
<dbReference type="EMBL" id="BAAAHE010000007">
    <property type="protein sequence ID" value="GAA0607595.1"/>
    <property type="molecule type" value="Genomic_DNA"/>
</dbReference>
<dbReference type="PANTHER" id="PTHR21240:SF28">
    <property type="entry name" value="ISO-OROTATE DECARBOXYLASE (EUROFUNG)"/>
    <property type="match status" value="1"/>
</dbReference>
<evidence type="ECO:0000259" key="2">
    <source>
        <dbReference type="Pfam" id="PF04909"/>
    </source>
</evidence>
<organism evidence="3 4">
    <name type="scientific">Sporichthya brevicatena</name>
    <dbReference type="NCBI Taxonomy" id="171442"/>
    <lineage>
        <taxon>Bacteria</taxon>
        <taxon>Bacillati</taxon>
        <taxon>Actinomycetota</taxon>
        <taxon>Actinomycetes</taxon>
        <taxon>Sporichthyales</taxon>
        <taxon>Sporichthyaceae</taxon>
        <taxon>Sporichthya</taxon>
    </lineage>
</organism>
<dbReference type="RefSeq" id="WP_344601624.1">
    <property type="nucleotide sequence ID" value="NZ_BAAAHE010000007.1"/>
</dbReference>
<dbReference type="InterPro" id="IPR032465">
    <property type="entry name" value="ACMSD"/>
</dbReference>